<keyword evidence="1 5" id="KW-0132">Cell division</keyword>
<evidence type="ECO:0000256" key="4">
    <source>
        <dbReference type="ARBA" id="ARBA00044936"/>
    </source>
</evidence>
<evidence type="ECO:0000313" key="7">
    <source>
        <dbReference type="EMBL" id="EGY77196.1"/>
    </source>
</evidence>
<evidence type="ECO:0000256" key="2">
    <source>
        <dbReference type="ARBA" id="ARBA00023210"/>
    </source>
</evidence>
<dbReference type="PANTHER" id="PTHR35798">
    <property type="entry name" value="CELL DIVISION PROTEIN SEPF"/>
    <property type="match status" value="1"/>
</dbReference>
<evidence type="ECO:0000256" key="6">
    <source>
        <dbReference type="SAM" id="MobiDB-lite"/>
    </source>
</evidence>
<dbReference type="EMBL" id="AGBA01000015">
    <property type="protein sequence ID" value="EGY77196.1"/>
    <property type="molecule type" value="Genomic_DNA"/>
</dbReference>
<dbReference type="GO" id="GO:0000917">
    <property type="term" value="P:division septum assembly"/>
    <property type="evidence" value="ECO:0007669"/>
    <property type="project" value="UniProtKB-KW"/>
</dbReference>
<dbReference type="Proteomes" id="UP000005332">
    <property type="component" value="Unassembled WGS sequence"/>
</dbReference>
<gene>
    <name evidence="5 7" type="primary">sepF</name>
    <name evidence="7" type="ORF">HMPREF9153_2149</name>
</gene>
<evidence type="ECO:0000256" key="3">
    <source>
        <dbReference type="ARBA" id="ARBA00023306"/>
    </source>
</evidence>
<keyword evidence="3 5" id="KW-0131">Cell cycle</keyword>
<dbReference type="Pfam" id="PF04472">
    <property type="entry name" value="SepF"/>
    <property type="match status" value="1"/>
</dbReference>
<comment type="subcellular location">
    <subcellularLocation>
        <location evidence="5">Cytoplasm</location>
    </subcellularLocation>
    <text evidence="5">Localizes to the division site, in a FtsZ-dependent manner.</text>
</comment>
<keyword evidence="2 5" id="KW-0717">Septation</keyword>
<dbReference type="PANTHER" id="PTHR35798:SF1">
    <property type="entry name" value="CELL DIVISION PROTEIN SEPF"/>
    <property type="match status" value="1"/>
</dbReference>
<keyword evidence="5" id="KW-0963">Cytoplasm</keyword>
<comment type="similarity">
    <text evidence="5">Belongs to the SepF family.</text>
</comment>
<sequence length="187" mass="21196">MVRSPSWGRTHEKELQMAGIGRKIASYVGIVDDRRYDEEDLPDEELTTEVYSDDGYEPSSEVTQLHHHDSTGQRGREHKAVQQRRPELDEPSIADINRILTVHPRNYNEARTIGEQFRDGIPVIMNLTEMDDADAKRLVDFAAGLIFGLRGTIERVTSKVFLLCPRNVNVTPEDKARIASGGFFNQS</sequence>
<dbReference type="GO" id="GO:0005737">
    <property type="term" value="C:cytoplasm"/>
    <property type="evidence" value="ECO:0007669"/>
    <property type="project" value="UniProtKB-SubCell"/>
</dbReference>
<accession>G4D0C7</accession>
<protein>
    <recommendedName>
        <fullName evidence="5">Cell division protein SepF</fullName>
    </recommendedName>
</protein>
<feature type="compositionally biased region" description="Acidic residues" evidence="6">
    <location>
        <begin position="38"/>
        <end position="56"/>
    </location>
</feature>
<name>G4D0C7_9ACTN</name>
<feature type="region of interest" description="Disordered" evidence="6">
    <location>
        <begin position="36"/>
        <end position="87"/>
    </location>
</feature>
<dbReference type="GO" id="GO:0043093">
    <property type="term" value="P:FtsZ-dependent cytokinesis"/>
    <property type="evidence" value="ECO:0007669"/>
    <property type="project" value="UniProtKB-UniRule"/>
</dbReference>
<comment type="subunit">
    <text evidence="5">Homodimer. Interacts with FtsZ.</text>
</comment>
<evidence type="ECO:0000256" key="5">
    <source>
        <dbReference type="HAMAP-Rule" id="MF_01197"/>
    </source>
</evidence>
<comment type="function">
    <text evidence="4 5">Cell division protein that is part of the divisome complex and is recruited early to the Z-ring. Probably stimulates Z-ring formation, perhaps through the cross-linking of FtsZ protofilaments. Its function overlaps with FtsA.</text>
</comment>
<organism evidence="7 8">
    <name type="scientific">Cutibacterium avidum ATCC 25577</name>
    <dbReference type="NCBI Taxonomy" id="997355"/>
    <lineage>
        <taxon>Bacteria</taxon>
        <taxon>Bacillati</taxon>
        <taxon>Actinomycetota</taxon>
        <taxon>Actinomycetes</taxon>
        <taxon>Propionibacteriales</taxon>
        <taxon>Propionibacteriaceae</taxon>
        <taxon>Cutibacterium</taxon>
    </lineage>
</organism>
<dbReference type="PATRIC" id="fig|997355.3.peg.2123"/>
<dbReference type="InterPro" id="IPR007561">
    <property type="entry name" value="Cell_div_SepF/SepF-rel"/>
</dbReference>
<dbReference type="InterPro" id="IPR023052">
    <property type="entry name" value="Cell_div_SepF"/>
</dbReference>
<dbReference type="AlphaFoldDB" id="G4D0C7"/>
<dbReference type="HOGENOM" id="CLU_078499_0_0_11"/>
<feature type="compositionally biased region" description="Basic and acidic residues" evidence="6">
    <location>
        <begin position="64"/>
        <end position="87"/>
    </location>
</feature>
<evidence type="ECO:0000313" key="8">
    <source>
        <dbReference type="Proteomes" id="UP000005332"/>
    </source>
</evidence>
<comment type="caution">
    <text evidence="7">The sequence shown here is derived from an EMBL/GenBank/DDBJ whole genome shotgun (WGS) entry which is preliminary data.</text>
</comment>
<dbReference type="HAMAP" id="MF_01197">
    <property type="entry name" value="SepF"/>
    <property type="match status" value="1"/>
</dbReference>
<reference evidence="7 8" key="1">
    <citation type="submission" date="2011-06" db="EMBL/GenBank/DDBJ databases">
        <authorList>
            <person name="Muzny D."/>
            <person name="Qin X."/>
            <person name="Deng J."/>
            <person name="Jiang H."/>
            <person name="Liu Y."/>
            <person name="Qu J."/>
            <person name="Song X.-Z."/>
            <person name="Zhang L."/>
            <person name="Thornton R."/>
            <person name="Coyle M."/>
            <person name="Francisco L."/>
            <person name="Jackson L."/>
            <person name="Javaid M."/>
            <person name="Korchina V."/>
            <person name="Kovar C."/>
            <person name="Mata R."/>
            <person name="Mathew T."/>
            <person name="Ngo R."/>
            <person name="Nguyen L."/>
            <person name="Nguyen N."/>
            <person name="Okwuonu G."/>
            <person name="Ongeri F."/>
            <person name="Pham C."/>
            <person name="Simmons D."/>
            <person name="Wilczek-Boney K."/>
            <person name="Hale W."/>
            <person name="Jakkamsetti A."/>
            <person name="Pham P."/>
            <person name="Ruth R."/>
            <person name="San Lucas F."/>
            <person name="Warren J."/>
            <person name="Zhang J."/>
            <person name="Zhao Z."/>
            <person name="Zhou C."/>
            <person name="Zhu D."/>
            <person name="Lee S."/>
            <person name="Bess C."/>
            <person name="Blankenburg K."/>
            <person name="Forbes L."/>
            <person name="Fu Q."/>
            <person name="Gubbala S."/>
            <person name="Hirani K."/>
            <person name="Jayaseelan J.C."/>
            <person name="Lara F."/>
            <person name="Munidasa M."/>
            <person name="Palculict T."/>
            <person name="Patil S."/>
            <person name="Pu L.-L."/>
            <person name="Saada N."/>
            <person name="Tang L."/>
            <person name="Weissenberger G."/>
            <person name="Zhu Y."/>
            <person name="Hemphill L."/>
            <person name="Shang Y."/>
            <person name="Youmans B."/>
            <person name="Ayvaz T."/>
            <person name="Ross M."/>
            <person name="Santibanez J."/>
            <person name="Aqrawi P."/>
            <person name="Gross S."/>
            <person name="Joshi V."/>
            <person name="Fowler G."/>
            <person name="Nazareth L."/>
            <person name="Reid J."/>
            <person name="Worley K."/>
            <person name="Petrosino J."/>
            <person name="Highlander S."/>
            <person name="Gibbs R."/>
        </authorList>
    </citation>
    <scope>NUCLEOTIDE SEQUENCE [LARGE SCALE GENOMIC DNA]</scope>
    <source>
        <strain evidence="7 8">ATCC 25577</strain>
    </source>
</reference>
<evidence type="ECO:0000256" key="1">
    <source>
        <dbReference type="ARBA" id="ARBA00022618"/>
    </source>
</evidence>
<dbReference type="Gene3D" id="3.30.110.150">
    <property type="entry name" value="SepF-like protein"/>
    <property type="match status" value="1"/>
</dbReference>
<keyword evidence="8" id="KW-1185">Reference proteome</keyword>
<dbReference type="InterPro" id="IPR038594">
    <property type="entry name" value="SepF-like_sf"/>
</dbReference>
<proteinExistence type="inferred from homology"/>